<reference evidence="2 3" key="1">
    <citation type="submission" date="2016-10" db="EMBL/GenBank/DDBJ databases">
        <authorList>
            <person name="de Groot N.N."/>
        </authorList>
    </citation>
    <scope>NUCLEOTIDE SEQUENCE [LARGE SCALE GENOMIC DNA]</scope>
    <source>
        <strain evidence="2 3">CGMCC 1.7727</strain>
    </source>
</reference>
<organism evidence="2 3">
    <name type="scientific">Gracilibacillus ureilyticus</name>
    <dbReference type="NCBI Taxonomy" id="531814"/>
    <lineage>
        <taxon>Bacteria</taxon>
        <taxon>Bacillati</taxon>
        <taxon>Bacillota</taxon>
        <taxon>Bacilli</taxon>
        <taxon>Bacillales</taxon>
        <taxon>Bacillaceae</taxon>
        <taxon>Gracilibacillus</taxon>
    </lineage>
</organism>
<keyword evidence="1" id="KW-1133">Transmembrane helix</keyword>
<name>A0A1H9TX73_9BACI</name>
<sequence length="61" mass="6972">MSSKEITADFHQPSALLKIIHLLLIPIFALFVFNYEISYISVGIMSITFFKVDSTLYALIF</sequence>
<evidence type="ECO:0000256" key="1">
    <source>
        <dbReference type="SAM" id="Phobius"/>
    </source>
</evidence>
<protein>
    <submittedName>
        <fullName evidence="2">Uncharacterized protein</fullName>
    </submittedName>
</protein>
<keyword evidence="3" id="KW-1185">Reference proteome</keyword>
<dbReference type="AlphaFoldDB" id="A0A1H9TX73"/>
<keyword evidence="1" id="KW-0812">Transmembrane</keyword>
<accession>A0A1H9TX73</accession>
<dbReference type="EMBL" id="FOGL01000015">
    <property type="protein sequence ID" value="SES01608.1"/>
    <property type="molecule type" value="Genomic_DNA"/>
</dbReference>
<keyword evidence="1" id="KW-0472">Membrane</keyword>
<gene>
    <name evidence="2" type="ORF">SAMN04487944_11532</name>
</gene>
<evidence type="ECO:0000313" key="2">
    <source>
        <dbReference type="EMBL" id="SES01608.1"/>
    </source>
</evidence>
<dbReference type="STRING" id="531814.SAMN04487944_11532"/>
<dbReference type="Proteomes" id="UP000199687">
    <property type="component" value="Unassembled WGS sequence"/>
</dbReference>
<proteinExistence type="predicted"/>
<feature type="transmembrane region" description="Helical" evidence="1">
    <location>
        <begin position="15"/>
        <end position="33"/>
    </location>
</feature>
<evidence type="ECO:0000313" key="3">
    <source>
        <dbReference type="Proteomes" id="UP000199687"/>
    </source>
</evidence>